<dbReference type="AlphaFoldDB" id="A0A5P2G084"/>
<dbReference type="InterPro" id="IPR036291">
    <property type="entry name" value="NAD(P)-bd_dom_sf"/>
</dbReference>
<evidence type="ECO:0000256" key="2">
    <source>
        <dbReference type="ARBA" id="ARBA00023002"/>
    </source>
</evidence>
<dbReference type="SUPFAM" id="SSF48179">
    <property type="entry name" value="6-phosphogluconate dehydrogenase C-terminal domain-like"/>
    <property type="match status" value="1"/>
</dbReference>
<dbReference type="PANTHER" id="PTHR43491:SF2">
    <property type="entry name" value="UDP-N-ACETYL-D-MANNOSAMINE DEHYDROGENASE"/>
    <property type="match status" value="1"/>
</dbReference>
<evidence type="ECO:0000256" key="1">
    <source>
        <dbReference type="ARBA" id="ARBA00006601"/>
    </source>
</evidence>
<protein>
    <submittedName>
        <fullName evidence="6">Nucleotide sugar dehydrogenase</fullName>
    </submittedName>
</protein>
<comment type="similarity">
    <text evidence="1 4">Belongs to the UDP-glucose/GDP-mannose dehydrogenase family.</text>
</comment>
<evidence type="ECO:0000259" key="5">
    <source>
        <dbReference type="SMART" id="SM00984"/>
    </source>
</evidence>
<dbReference type="GO" id="GO:0000271">
    <property type="term" value="P:polysaccharide biosynthetic process"/>
    <property type="evidence" value="ECO:0007669"/>
    <property type="project" value="InterPro"/>
</dbReference>
<dbReference type="Pfam" id="PF00984">
    <property type="entry name" value="UDPG_MGDP_dh"/>
    <property type="match status" value="1"/>
</dbReference>
<dbReference type="Gene3D" id="3.40.50.720">
    <property type="entry name" value="NAD(P)-binding Rossmann-like Domain"/>
    <property type="match status" value="2"/>
</dbReference>
<dbReference type="PIRSF" id="PIRSF500136">
    <property type="entry name" value="UDP_ManNAc_DH"/>
    <property type="match status" value="1"/>
</dbReference>
<dbReference type="NCBIfam" id="TIGR03026">
    <property type="entry name" value="NDP-sugDHase"/>
    <property type="match status" value="1"/>
</dbReference>
<dbReference type="Pfam" id="PF03720">
    <property type="entry name" value="UDPG_MGDP_dh_C"/>
    <property type="match status" value="1"/>
</dbReference>
<evidence type="ECO:0000313" key="6">
    <source>
        <dbReference type="EMBL" id="QES89206.1"/>
    </source>
</evidence>
<feature type="domain" description="UDP-glucose/GDP-mannose dehydrogenase C-terminal" evidence="5">
    <location>
        <begin position="307"/>
        <end position="406"/>
    </location>
</feature>
<keyword evidence="7" id="KW-1185">Reference proteome</keyword>
<dbReference type="SUPFAM" id="SSF52413">
    <property type="entry name" value="UDP-glucose/GDP-mannose dehydrogenase C-terminal domain"/>
    <property type="match status" value="1"/>
</dbReference>
<dbReference type="InterPro" id="IPR014026">
    <property type="entry name" value="UDP-Glc/GDP-Man_DH_dimer"/>
</dbReference>
<dbReference type="GO" id="GO:0016628">
    <property type="term" value="F:oxidoreductase activity, acting on the CH-CH group of donors, NAD or NADP as acceptor"/>
    <property type="evidence" value="ECO:0007669"/>
    <property type="project" value="InterPro"/>
</dbReference>
<dbReference type="SUPFAM" id="SSF51735">
    <property type="entry name" value="NAD(P)-binding Rossmann-fold domains"/>
    <property type="match status" value="1"/>
</dbReference>
<dbReference type="InterPro" id="IPR028359">
    <property type="entry name" value="UDP_ManNAc/GlcNAc_DH"/>
</dbReference>
<dbReference type="Proteomes" id="UP000292424">
    <property type="component" value="Chromosome"/>
</dbReference>
<evidence type="ECO:0000256" key="3">
    <source>
        <dbReference type="ARBA" id="ARBA00023027"/>
    </source>
</evidence>
<dbReference type="SMART" id="SM00984">
    <property type="entry name" value="UDPG_MGDP_dh_C"/>
    <property type="match status" value="1"/>
</dbReference>
<dbReference type="InterPro" id="IPR001732">
    <property type="entry name" value="UDP-Glc/GDP-Man_DH_N"/>
</dbReference>
<dbReference type="PANTHER" id="PTHR43491">
    <property type="entry name" value="UDP-N-ACETYL-D-MANNOSAMINE DEHYDROGENASE"/>
    <property type="match status" value="1"/>
</dbReference>
<dbReference type="PIRSF" id="PIRSF000124">
    <property type="entry name" value="UDPglc_GDPman_dh"/>
    <property type="match status" value="1"/>
</dbReference>
<evidence type="ECO:0000256" key="4">
    <source>
        <dbReference type="PIRNR" id="PIRNR000124"/>
    </source>
</evidence>
<dbReference type="InterPro" id="IPR014027">
    <property type="entry name" value="UDP-Glc/GDP-Man_DH_C"/>
</dbReference>
<evidence type="ECO:0000313" key="7">
    <source>
        <dbReference type="Proteomes" id="UP000292424"/>
    </source>
</evidence>
<organism evidence="6 7">
    <name type="scientific">Rhizosphaericola mali</name>
    <dbReference type="NCBI Taxonomy" id="2545455"/>
    <lineage>
        <taxon>Bacteria</taxon>
        <taxon>Pseudomonadati</taxon>
        <taxon>Bacteroidota</taxon>
        <taxon>Chitinophagia</taxon>
        <taxon>Chitinophagales</taxon>
        <taxon>Chitinophagaceae</taxon>
        <taxon>Rhizosphaericola</taxon>
    </lineage>
</organism>
<dbReference type="KEGG" id="arac:E0W69_011210"/>
<dbReference type="InterPro" id="IPR017476">
    <property type="entry name" value="UDP-Glc/GDP-Man"/>
</dbReference>
<dbReference type="GO" id="GO:0051287">
    <property type="term" value="F:NAD binding"/>
    <property type="evidence" value="ECO:0007669"/>
    <property type="project" value="InterPro"/>
</dbReference>
<sequence>MEMDKICVVGLGYVGYPLLIALSRYYKVIGIDINEDRVKILNKRLENLDNVEYKIELQTYINTNDSSIYIVTVPTPVDNFYKPNLMHLISASKMIGNFLKKGDLIIYESTVYPGCTEEVCVKELENISGLKLNSDFEIGYSPERINPGDSNHTLENTIKIVSGSNPNALNRVKKIYDKIVDAGVYEAASIKIAEAAKVIENAQRDVNISFVNELALIFDRMGIDTNDVIDAASTKWNFMPFRPGLVGGHCISVDPYYLTYKAQELGYSPDVILSGRRINNEMPQFVVSKVVKLLAQRDIIIQKSKILILGFSFKENCDDFRNTRVADMYEEFLEFGVNVMIVDPLVDSEDVKKNYGIEIKNDLKMTEKYDAIILAVAHDNFRKIDLDELKREKNSIIFDTKNFYKRENVTARL</sequence>
<gene>
    <name evidence="6" type="ORF">E0W69_011210</name>
</gene>
<accession>A0A5P2G084</accession>
<keyword evidence="2" id="KW-0560">Oxidoreductase</keyword>
<name>A0A5P2G084_9BACT</name>
<dbReference type="InterPro" id="IPR008927">
    <property type="entry name" value="6-PGluconate_DH-like_C_sf"/>
</dbReference>
<dbReference type="EMBL" id="CP044016">
    <property type="protein sequence ID" value="QES89206.1"/>
    <property type="molecule type" value="Genomic_DNA"/>
</dbReference>
<keyword evidence="3" id="KW-0520">NAD</keyword>
<dbReference type="GO" id="GO:0016616">
    <property type="term" value="F:oxidoreductase activity, acting on the CH-OH group of donors, NAD or NADP as acceptor"/>
    <property type="evidence" value="ECO:0007669"/>
    <property type="project" value="InterPro"/>
</dbReference>
<proteinExistence type="inferred from homology"/>
<dbReference type="Pfam" id="PF03721">
    <property type="entry name" value="UDPG_MGDP_dh_N"/>
    <property type="match status" value="1"/>
</dbReference>
<dbReference type="OrthoDB" id="9803238at2"/>
<dbReference type="InterPro" id="IPR036220">
    <property type="entry name" value="UDP-Glc/GDP-Man_DH_C_sf"/>
</dbReference>
<reference evidence="6 7" key="1">
    <citation type="submission" date="2019-09" db="EMBL/GenBank/DDBJ databases">
        <title>Complete genome sequence of Arachidicoccus sp. B3-10 isolated from apple orchard soil.</title>
        <authorList>
            <person name="Kim H.S."/>
            <person name="Han K.-I."/>
            <person name="Suh M.K."/>
            <person name="Lee K.C."/>
            <person name="Eom M.K."/>
            <person name="Kim J.-S."/>
            <person name="Kang S.W."/>
            <person name="Sin Y."/>
            <person name="Lee J.-S."/>
        </authorList>
    </citation>
    <scope>NUCLEOTIDE SEQUENCE [LARGE SCALE GENOMIC DNA]</scope>
    <source>
        <strain evidence="6 7">B3-10</strain>
    </source>
</reference>